<evidence type="ECO:0000313" key="2">
    <source>
        <dbReference type="EMBL" id="KAE8329365.1"/>
    </source>
</evidence>
<name>A0A5N6X811_9EURO</name>
<dbReference type="AlphaFoldDB" id="A0A5N6X811"/>
<evidence type="ECO:0000313" key="3">
    <source>
        <dbReference type="Proteomes" id="UP000325945"/>
    </source>
</evidence>
<dbReference type="Proteomes" id="UP000325945">
    <property type="component" value="Unassembled WGS sequence"/>
</dbReference>
<organism evidence="2 3">
    <name type="scientific">Aspergillus sergii</name>
    <dbReference type="NCBI Taxonomy" id="1034303"/>
    <lineage>
        <taxon>Eukaryota</taxon>
        <taxon>Fungi</taxon>
        <taxon>Dikarya</taxon>
        <taxon>Ascomycota</taxon>
        <taxon>Pezizomycotina</taxon>
        <taxon>Eurotiomycetes</taxon>
        <taxon>Eurotiomycetidae</taxon>
        <taxon>Eurotiales</taxon>
        <taxon>Aspergillaceae</taxon>
        <taxon>Aspergillus</taxon>
        <taxon>Aspergillus subgen. Circumdati</taxon>
    </lineage>
</organism>
<feature type="region of interest" description="Disordered" evidence="1">
    <location>
        <begin position="17"/>
        <end position="53"/>
    </location>
</feature>
<protein>
    <submittedName>
        <fullName evidence="2">Uncharacterized protein</fullName>
    </submittedName>
</protein>
<dbReference type="EMBL" id="ML741779">
    <property type="protein sequence ID" value="KAE8329365.1"/>
    <property type="molecule type" value="Genomic_DNA"/>
</dbReference>
<evidence type="ECO:0000256" key="1">
    <source>
        <dbReference type="SAM" id="MobiDB-lite"/>
    </source>
</evidence>
<keyword evidence="3" id="KW-1185">Reference proteome</keyword>
<accession>A0A5N6X811</accession>
<sequence>MPRCNWDRKEKWWCLDAKNLGPVPQQQPPPQQQPQPDPNALDPSDHECNQQNNNKNFVVNGRKYRIRHKQGPAPLPGDQYKYLRHYYSPSTQNSAADCVNQCHINAGRHTTNPRYLKFFCSSMSYSNYSGCWTYLSQKPERYHAVYKAPNPRCGLEFCLIEPL</sequence>
<reference evidence="3" key="1">
    <citation type="submission" date="2019-04" db="EMBL/GenBank/DDBJ databases">
        <title>Friends and foes A comparative genomics studyof 23 Aspergillus species from section Flavi.</title>
        <authorList>
            <consortium name="DOE Joint Genome Institute"/>
            <person name="Kjaerbolling I."/>
            <person name="Vesth T."/>
            <person name="Frisvad J.C."/>
            <person name="Nybo J.L."/>
            <person name="Theobald S."/>
            <person name="Kildgaard S."/>
            <person name="Isbrandt T."/>
            <person name="Kuo A."/>
            <person name="Sato A."/>
            <person name="Lyhne E.K."/>
            <person name="Kogle M.E."/>
            <person name="Wiebenga A."/>
            <person name="Kun R.S."/>
            <person name="Lubbers R.J."/>
            <person name="Makela M.R."/>
            <person name="Barry K."/>
            <person name="Chovatia M."/>
            <person name="Clum A."/>
            <person name="Daum C."/>
            <person name="Haridas S."/>
            <person name="He G."/>
            <person name="LaButti K."/>
            <person name="Lipzen A."/>
            <person name="Mondo S."/>
            <person name="Riley R."/>
            <person name="Salamov A."/>
            <person name="Simmons B.A."/>
            <person name="Magnuson J.K."/>
            <person name="Henrissat B."/>
            <person name="Mortensen U.H."/>
            <person name="Larsen T.O."/>
            <person name="Devries R.P."/>
            <person name="Grigoriev I.V."/>
            <person name="Machida M."/>
            <person name="Baker S.E."/>
            <person name="Andersen M.R."/>
        </authorList>
    </citation>
    <scope>NUCLEOTIDE SEQUENCE [LARGE SCALE GENOMIC DNA]</scope>
    <source>
        <strain evidence="3">CBS 130017</strain>
    </source>
</reference>
<gene>
    <name evidence="2" type="ORF">BDV39DRAFT_202999</name>
</gene>
<feature type="compositionally biased region" description="Pro residues" evidence="1">
    <location>
        <begin position="25"/>
        <end position="37"/>
    </location>
</feature>
<proteinExistence type="predicted"/>